<organism evidence="1">
    <name type="scientific">Caldicellulosiruptor owensensis</name>
    <dbReference type="NCBI Taxonomy" id="55205"/>
    <lineage>
        <taxon>Bacteria</taxon>
        <taxon>Bacillati</taxon>
        <taxon>Bacillota</taxon>
        <taxon>Bacillota incertae sedis</taxon>
        <taxon>Caldicellulosiruptorales</taxon>
        <taxon>Caldicellulosiruptoraceae</taxon>
        <taxon>Caldicellulosiruptor</taxon>
    </lineage>
</organism>
<reference evidence="1" key="1">
    <citation type="journal article" date="2020" name="mSystems">
        <title>Genome- and Community-Level Interaction Insights into Carbon Utilization and Element Cycling Functions of Hydrothermarchaeota in Hydrothermal Sediment.</title>
        <authorList>
            <person name="Zhou Z."/>
            <person name="Liu Y."/>
            <person name="Xu W."/>
            <person name="Pan J."/>
            <person name="Luo Z.H."/>
            <person name="Li M."/>
        </authorList>
    </citation>
    <scope>NUCLEOTIDE SEQUENCE [LARGE SCALE GENOMIC DNA]</scope>
    <source>
        <strain evidence="1">SpSt-102</strain>
    </source>
</reference>
<evidence type="ECO:0000313" key="1">
    <source>
        <dbReference type="EMBL" id="HHS01542.1"/>
    </source>
</evidence>
<sequence length="142" mass="16305">MRTNLSTFEKYFAQTGKAVYERNRANCGRKSKLLEVEKFLEFAEEKILKDKWSVNAVVGYCREELGFSKDKMVCTETLYNWTEKGLLKTRNTDLPTKVKLKPRKTKAKVAKIKPKGKSIEERPDVANNRGDLSRILCLGKVA</sequence>
<accession>A0A7C5V592</accession>
<dbReference type="EMBL" id="DRUZ01000038">
    <property type="protein sequence ID" value="HHS01542.1"/>
    <property type="molecule type" value="Genomic_DNA"/>
</dbReference>
<gene>
    <name evidence="1" type="ORF">ENL71_03275</name>
</gene>
<dbReference type="AlphaFoldDB" id="A0A7C5V592"/>
<proteinExistence type="predicted"/>
<name>A0A7C5V592_9FIRM</name>
<protein>
    <submittedName>
        <fullName evidence="1">Uncharacterized protein</fullName>
    </submittedName>
</protein>
<comment type="caution">
    <text evidence="1">The sequence shown here is derived from an EMBL/GenBank/DDBJ whole genome shotgun (WGS) entry which is preliminary data.</text>
</comment>